<keyword evidence="1" id="KW-0547">Nucleotide-binding</keyword>
<dbReference type="GO" id="GO:0022857">
    <property type="term" value="F:transmembrane transporter activity"/>
    <property type="evidence" value="ECO:0007669"/>
    <property type="project" value="TreeGrafter"/>
</dbReference>
<gene>
    <name evidence="4" type="ORF">FBZ90_113131</name>
</gene>
<dbReference type="SMART" id="SM00382">
    <property type="entry name" value="AAA"/>
    <property type="match status" value="1"/>
</dbReference>
<feature type="domain" description="ABC transporter" evidence="3">
    <location>
        <begin position="4"/>
        <end position="226"/>
    </location>
</feature>
<dbReference type="SUPFAM" id="SSF52540">
    <property type="entry name" value="P-loop containing nucleoside triphosphate hydrolases"/>
    <property type="match status" value="1"/>
</dbReference>
<sequence>MPLIEVDGLRHAIAGRPVLDIPHWSVEAGRHCLLLGPSGSGKTTLIHALAGLKRPDQGRILLDGQAMWDLNAAGRDRLRGRLIGIVFQTLHLVPALDVGQNLHLARWLAGLPRDARAVAQALDRVGLGARLSAKPEHLSQGEKQRVAIARAVVTAPKLILADEPTSALDDENCGLVLDLLLEQATVCGATLLVATHDERTRARITDRLELPKLSAPVGRAPKEGHAA</sequence>
<dbReference type="PROSITE" id="PS00211">
    <property type="entry name" value="ABC_TRANSPORTER_1"/>
    <property type="match status" value="1"/>
</dbReference>
<dbReference type="PANTHER" id="PTHR24220">
    <property type="entry name" value="IMPORT ATP-BINDING PROTEIN"/>
    <property type="match status" value="1"/>
</dbReference>
<evidence type="ECO:0000313" key="5">
    <source>
        <dbReference type="Proteomes" id="UP000315751"/>
    </source>
</evidence>
<comment type="caution">
    <text evidence="4">The sequence shown here is derived from an EMBL/GenBank/DDBJ whole genome shotgun (WGS) entry which is preliminary data.</text>
</comment>
<dbReference type="PANTHER" id="PTHR24220:SF659">
    <property type="entry name" value="TRANSPORTER, PUTATIVE-RELATED"/>
    <property type="match status" value="1"/>
</dbReference>
<keyword evidence="2 4" id="KW-0067">ATP-binding</keyword>
<dbReference type="PROSITE" id="PS50893">
    <property type="entry name" value="ABC_TRANSPORTER_2"/>
    <property type="match status" value="1"/>
</dbReference>
<dbReference type="EMBL" id="VITR01000013">
    <property type="protein sequence ID" value="TWB38136.1"/>
    <property type="molecule type" value="Genomic_DNA"/>
</dbReference>
<evidence type="ECO:0000313" key="4">
    <source>
        <dbReference type="EMBL" id="TWB38136.1"/>
    </source>
</evidence>
<name>A0A560GVS5_9PROT</name>
<dbReference type="GO" id="GO:0005524">
    <property type="term" value="F:ATP binding"/>
    <property type="evidence" value="ECO:0007669"/>
    <property type="project" value="UniProtKB-KW"/>
</dbReference>
<keyword evidence="5" id="KW-1185">Reference proteome</keyword>
<dbReference type="InterPro" id="IPR027417">
    <property type="entry name" value="P-loop_NTPase"/>
</dbReference>
<dbReference type="Pfam" id="PF00005">
    <property type="entry name" value="ABC_tran"/>
    <property type="match status" value="1"/>
</dbReference>
<accession>A0A560GVS5</accession>
<dbReference type="AlphaFoldDB" id="A0A560GVS5"/>
<dbReference type="RefSeq" id="WP_145734876.1">
    <property type="nucleotide sequence ID" value="NZ_VITR01000013.1"/>
</dbReference>
<dbReference type="Proteomes" id="UP000315751">
    <property type="component" value="Unassembled WGS sequence"/>
</dbReference>
<dbReference type="InterPro" id="IPR003439">
    <property type="entry name" value="ABC_transporter-like_ATP-bd"/>
</dbReference>
<proteinExistence type="predicted"/>
<dbReference type="OrthoDB" id="7627620at2"/>
<reference evidence="4 5" key="1">
    <citation type="submission" date="2019-06" db="EMBL/GenBank/DDBJ databases">
        <title>Genomic Encyclopedia of Type Strains, Phase IV (KMG-V): Genome sequencing to study the core and pangenomes of soil and plant-associated prokaryotes.</title>
        <authorList>
            <person name="Whitman W."/>
        </authorList>
    </citation>
    <scope>NUCLEOTIDE SEQUENCE [LARGE SCALE GENOMIC DNA]</scope>
    <source>
        <strain evidence="4 5">BR 11622</strain>
    </source>
</reference>
<evidence type="ECO:0000259" key="3">
    <source>
        <dbReference type="PROSITE" id="PS50893"/>
    </source>
</evidence>
<dbReference type="InterPro" id="IPR003593">
    <property type="entry name" value="AAA+_ATPase"/>
</dbReference>
<dbReference type="Gene3D" id="3.40.50.300">
    <property type="entry name" value="P-loop containing nucleotide triphosphate hydrolases"/>
    <property type="match status" value="1"/>
</dbReference>
<organism evidence="4 5">
    <name type="scientific">Nitrospirillum amazonense</name>
    <dbReference type="NCBI Taxonomy" id="28077"/>
    <lineage>
        <taxon>Bacteria</taxon>
        <taxon>Pseudomonadati</taxon>
        <taxon>Pseudomonadota</taxon>
        <taxon>Alphaproteobacteria</taxon>
        <taxon>Rhodospirillales</taxon>
        <taxon>Azospirillaceae</taxon>
        <taxon>Nitrospirillum</taxon>
    </lineage>
</organism>
<dbReference type="InterPro" id="IPR015854">
    <property type="entry name" value="ABC_transpr_LolD-like"/>
</dbReference>
<dbReference type="InterPro" id="IPR017871">
    <property type="entry name" value="ABC_transporter-like_CS"/>
</dbReference>
<evidence type="ECO:0000256" key="2">
    <source>
        <dbReference type="ARBA" id="ARBA00022840"/>
    </source>
</evidence>
<dbReference type="GO" id="GO:0016887">
    <property type="term" value="F:ATP hydrolysis activity"/>
    <property type="evidence" value="ECO:0007669"/>
    <property type="project" value="InterPro"/>
</dbReference>
<protein>
    <submittedName>
        <fullName evidence="4">Putative ABC transport system ATP-binding protein</fullName>
    </submittedName>
</protein>
<evidence type="ECO:0000256" key="1">
    <source>
        <dbReference type="ARBA" id="ARBA00022741"/>
    </source>
</evidence>
<dbReference type="GO" id="GO:0005886">
    <property type="term" value="C:plasma membrane"/>
    <property type="evidence" value="ECO:0007669"/>
    <property type="project" value="TreeGrafter"/>
</dbReference>